<dbReference type="AlphaFoldDB" id="A0A6J6VW63"/>
<dbReference type="EMBL" id="CAEZUJ010000017">
    <property type="protein sequence ID" value="CAB4598205.1"/>
    <property type="molecule type" value="Genomic_DNA"/>
</dbReference>
<dbReference type="EMBL" id="CAFBLI010000031">
    <property type="protein sequence ID" value="CAB4864040.1"/>
    <property type="molecule type" value="Genomic_DNA"/>
</dbReference>
<gene>
    <name evidence="1" type="ORF">UFOPK1811_00611</name>
    <name evidence="2" type="ORF">UFOPK2360_01180</name>
    <name evidence="3" type="ORF">UFOPK2659_00358</name>
    <name evidence="4" type="ORF">UFOPK2922_00685</name>
    <name evidence="5" type="ORF">UFOPK3306_00578</name>
</gene>
<dbReference type="GO" id="GO:0003824">
    <property type="term" value="F:catalytic activity"/>
    <property type="evidence" value="ECO:0007669"/>
    <property type="project" value="InterPro"/>
</dbReference>
<evidence type="ECO:0000313" key="1">
    <source>
        <dbReference type="EMBL" id="CAB4598205.1"/>
    </source>
</evidence>
<organism evidence="4">
    <name type="scientific">freshwater metagenome</name>
    <dbReference type="NCBI Taxonomy" id="449393"/>
    <lineage>
        <taxon>unclassified sequences</taxon>
        <taxon>metagenomes</taxon>
        <taxon>ecological metagenomes</taxon>
    </lineage>
</organism>
<dbReference type="InterPro" id="IPR014718">
    <property type="entry name" value="GH-type_carb-bd"/>
</dbReference>
<sequence>MMICSDQIKILVEPEFGGRITNLSRILGQEWLAPAHAPLVARAVGEVYIRPEMGGWDEMCPTTDQCIGFDGKELPDHGEAWSRSWEVIQKSNSSVTLSVDLTSRPLRLVRKINISANEVLLSYSIENIGNSSTPIFWSAHPLFDATEIVEVVLLPKDVINKELLAVNLLKGTSAEHWISPGLLINRVELYKSNKEKLSISWDNQEIPYFGIFIDNGEYCFDPVISPQPAIGHKVSEKSAYESGNIEILLPGQVKKFELKLELEKV</sequence>
<dbReference type="SUPFAM" id="SSF74650">
    <property type="entry name" value="Galactose mutarotase-like"/>
    <property type="match status" value="1"/>
</dbReference>
<accession>A0A6J6VW63</accession>
<evidence type="ECO:0000313" key="2">
    <source>
        <dbReference type="EMBL" id="CAB4691707.1"/>
    </source>
</evidence>
<proteinExistence type="predicted"/>
<protein>
    <submittedName>
        <fullName evidence="4">Unannotated protein</fullName>
    </submittedName>
</protein>
<dbReference type="EMBL" id="CAEZXH010000090">
    <property type="protein sequence ID" value="CAB4691707.1"/>
    <property type="molecule type" value="Genomic_DNA"/>
</dbReference>
<dbReference type="EMBL" id="CAEZYJ010000032">
    <property type="protein sequence ID" value="CAB4716073.1"/>
    <property type="molecule type" value="Genomic_DNA"/>
</dbReference>
<dbReference type="InterPro" id="IPR011013">
    <property type="entry name" value="Gal_mutarotase_sf_dom"/>
</dbReference>
<evidence type="ECO:0000313" key="5">
    <source>
        <dbReference type="EMBL" id="CAB4864040.1"/>
    </source>
</evidence>
<reference evidence="4" key="1">
    <citation type="submission" date="2020-05" db="EMBL/GenBank/DDBJ databases">
        <authorList>
            <person name="Chiriac C."/>
            <person name="Salcher M."/>
            <person name="Ghai R."/>
            <person name="Kavagutti S V."/>
        </authorList>
    </citation>
    <scope>NUCLEOTIDE SEQUENCE</scope>
</reference>
<dbReference type="Gene3D" id="2.70.98.10">
    <property type="match status" value="1"/>
</dbReference>
<evidence type="ECO:0000313" key="4">
    <source>
        <dbReference type="EMBL" id="CAB4776420.1"/>
    </source>
</evidence>
<dbReference type="GO" id="GO:0005975">
    <property type="term" value="P:carbohydrate metabolic process"/>
    <property type="evidence" value="ECO:0007669"/>
    <property type="project" value="InterPro"/>
</dbReference>
<dbReference type="GO" id="GO:0030246">
    <property type="term" value="F:carbohydrate binding"/>
    <property type="evidence" value="ECO:0007669"/>
    <property type="project" value="InterPro"/>
</dbReference>
<name>A0A6J6VW63_9ZZZZ</name>
<evidence type="ECO:0000313" key="3">
    <source>
        <dbReference type="EMBL" id="CAB4716073.1"/>
    </source>
</evidence>
<dbReference type="EMBL" id="CAEZZS010000025">
    <property type="protein sequence ID" value="CAB4776420.1"/>
    <property type="molecule type" value="Genomic_DNA"/>
</dbReference>